<evidence type="ECO:0000259" key="1">
    <source>
        <dbReference type="Pfam" id="PF11716"/>
    </source>
</evidence>
<dbReference type="NCBIfam" id="TIGR03083">
    <property type="entry name" value="maleylpyruvate isomerase family mycothiol-dependent enzyme"/>
    <property type="match status" value="1"/>
</dbReference>
<dbReference type="NCBIfam" id="TIGR03086">
    <property type="entry name" value="TIGR03086 family metal-binding protein"/>
    <property type="match status" value="1"/>
</dbReference>
<keyword evidence="3" id="KW-1185">Reference proteome</keyword>
<dbReference type="GO" id="GO:0046872">
    <property type="term" value="F:metal ion binding"/>
    <property type="evidence" value="ECO:0007669"/>
    <property type="project" value="InterPro"/>
</dbReference>
<evidence type="ECO:0000313" key="3">
    <source>
        <dbReference type="Proteomes" id="UP000268084"/>
    </source>
</evidence>
<feature type="domain" description="Mycothiol-dependent maleylpyruvate isomerase metal-binding" evidence="1">
    <location>
        <begin position="15"/>
        <end position="134"/>
    </location>
</feature>
<dbReference type="InterPro" id="IPR017517">
    <property type="entry name" value="Maleyloyr_isom"/>
</dbReference>
<evidence type="ECO:0000313" key="2">
    <source>
        <dbReference type="EMBL" id="AZI59111.1"/>
    </source>
</evidence>
<dbReference type="Pfam" id="PF11716">
    <property type="entry name" value="MDMPI_N"/>
    <property type="match status" value="1"/>
</dbReference>
<proteinExistence type="predicted"/>
<protein>
    <submittedName>
        <fullName evidence="2">TIGR03086 family protein</fullName>
    </submittedName>
</protein>
<dbReference type="Proteomes" id="UP000268084">
    <property type="component" value="Chromosome"/>
</dbReference>
<dbReference type="RefSeq" id="WP_124800015.1">
    <property type="nucleotide sequence ID" value="NZ_CP034170.1"/>
</dbReference>
<name>A0A3G8ZZZ9_9ACTN</name>
<dbReference type="InterPro" id="IPR024344">
    <property type="entry name" value="MDMPI_metal-binding"/>
</dbReference>
<dbReference type="EMBL" id="CP034170">
    <property type="protein sequence ID" value="AZI59111.1"/>
    <property type="molecule type" value="Genomic_DNA"/>
</dbReference>
<dbReference type="KEGG" id="nak:EH165_14145"/>
<dbReference type="InterPro" id="IPR017520">
    <property type="entry name" value="CHP03086"/>
</dbReference>
<sequence length="200" mass="21300">MDLTHTNLLPLLKSALGQFGARVHAVRASQWGLSTPDTEWTVRDLVNHVVSEHLWVPELLTGKRVEEVGDACDGDVLGGDPASAWDIAATASEAAWSHAGALTRQVHLSAGSVDAPIYAWQLTTDLLVHAWDLARATGGDDEFPNDLVGAVLKVVKDDGDYGAPLFAAAIPTPGCTDDLTELLALLGRDRHWTRSGTSCS</sequence>
<reference evidence="2 3" key="2">
    <citation type="submission" date="2018-12" db="EMBL/GenBank/DDBJ databases">
        <title>Nakamurella antarcticus sp. nov., isolated from Antarctica South Shetland Islands soil.</title>
        <authorList>
            <person name="Peng F."/>
        </authorList>
    </citation>
    <scope>NUCLEOTIDE SEQUENCE [LARGE SCALE GENOMIC DNA]</scope>
    <source>
        <strain evidence="2 3">S14-144</strain>
    </source>
</reference>
<dbReference type="AlphaFoldDB" id="A0A3G8ZZZ9"/>
<dbReference type="InterPro" id="IPR034660">
    <property type="entry name" value="DinB/YfiT-like"/>
</dbReference>
<dbReference type="OrthoDB" id="5185819at2"/>
<accession>A0A3G8ZZZ9</accession>
<dbReference type="Gene3D" id="1.20.120.450">
    <property type="entry name" value="dinb family like domain"/>
    <property type="match status" value="1"/>
</dbReference>
<organism evidence="2 3">
    <name type="scientific">Nakamurella antarctica</name>
    <dbReference type="NCBI Taxonomy" id="1902245"/>
    <lineage>
        <taxon>Bacteria</taxon>
        <taxon>Bacillati</taxon>
        <taxon>Actinomycetota</taxon>
        <taxon>Actinomycetes</taxon>
        <taxon>Nakamurellales</taxon>
        <taxon>Nakamurellaceae</taxon>
        <taxon>Nakamurella</taxon>
    </lineage>
</organism>
<gene>
    <name evidence="2" type="ORF">EH165_14145</name>
</gene>
<dbReference type="SUPFAM" id="SSF109854">
    <property type="entry name" value="DinB/YfiT-like putative metalloenzymes"/>
    <property type="match status" value="1"/>
</dbReference>
<reference evidence="2 3" key="1">
    <citation type="submission" date="2018-11" db="EMBL/GenBank/DDBJ databases">
        <authorList>
            <person name="Da X."/>
        </authorList>
    </citation>
    <scope>NUCLEOTIDE SEQUENCE [LARGE SCALE GENOMIC DNA]</scope>
    <source>
        <strain evidence="2 3">S14-144</strain>
    </source>
</reference>